<evidence type="ECO:0000256" key="3">
    <source>
        <dbReference type="ARBA" id="ARBA00007681"/>
    </source>
</evidence>
<dbReference type="CDD" id="cd12151">
    <property type="entry name" value="F1-ATPase_gamma"/>
    <property type="match status" value="1"/>
</dbReference>
<organism evidence="12 13">
    <name type="scientific">Metallumcola ferriviriculae</name>
    <dbReference type="NCBI Taxonomy" id="3039180"/>
    <lineage>
        <taxon>Bacteria</taxon>
        <taxon>Bacillati</taxon>
        <taxon>Bacillota</taxon>
        <taxon>Clostridia</taxon>
        <taxon>Neomoorellales</taxon>
        <taxon>Desulfitibacteraceae</taxon>
        <taxon>Metallumcola</taxon>
    </lineage>
</organism>
<evidence type="ECO:0000256" key="5">
    <source>
        <dbReference type="ARBA" id="ARBA00022781"/>
    </source>
</evidence>
<evidence type="ECO:0000256" key="10">
    <source>
        <dbReference type="ARBA" id="ARBA00060385"/>
    </source>
</evidence>
<dbReference type="Proteomes" id="UP001329915">
    <property type="component" value="Chromosome"/>
</dbReference>
<dbReference type="GO" id="GO:0009579">
    <property type="term" value="C:thylakoid"/>
    <property type="evidence" value="ECO:0007669"/>
    <property type="project" value="UniProtKB-SubCell"/>
</dbReference>
<dbReference type="GO" id="GO:0046933">
    <property type="term" value="F:proton-transporting ATP synthase activity, rotational mechanism"/>
    <property type="evidence" value="ECO:0007669"/>
    <property type="project" value="UniProtKB-UniRule"/>
</dbReference>
<keyword evidence="4 11" id="KW-0813">Transport</keyword>
<dbReference type="Gene3D" id="1.10.287.80">
    <property type="entry name" value="ATP synthase, gamma subunit, helix hairpin domain"/>
    <property type="match status" value="1"/>
</dbReference>
<dbReference type="SUPFAM" id="SSF52943">
    <property type="entry name" value="ATP synthase (F1-ATPase), gamma subunit"/>
    <property type="match status" value="1"/>
</dbReference>
<comment type="function">
    <text evidence="1 11">Produces ATP from ADP in the presence of a proton gradient across the membrane. The gamma chain is believed to be important in regulating ATPase activity and the flow of protons through the CF(0) complex.</text>
</comment>
<dbReference type="Pfam" id="PF00231">
    <property type="entry name" value="ATP-synt"/>
    <property type="match status" value="1"/>
</dbReference>
<name>A0AAU0UKK7_9FIRM</name>
<dbReference type="InterPro" id="IPR023632">
    <property type="entry name" value="ATP_synth_F1_gsu_CS"/>
</dbReference>
<dbReference type="PANTHER" id="PTHR11693:SF22">
    <property type="entry name" value="ATP SYNTHASE SUBUNIT GAMMA, MITOCHONDRIAL"/>
    <property type="match status" value="1"/>
</dbReference>
<keyword evidence="11" id="KW-1003">Cell membrane</keyword>
<evidence type="ECO:0000256" key="9">
    <source>
        <dbReference type="ARBA" id="ARBA00023310"/>
    </source>
</evidence>
<dbReference type="PRINTS" id="PR00126">
    <property type="entry name" value="ATPASEGAMMA"/>
</dbReference>
<dbReference type="KEGG" id="dbc:MFMK1_000625"/>
<keyword evidence="6 11" id="KW-0406">Ion transport</keyword>
<evidence type="ECO:0000313" key="13">
    <source>
        <dbReference type="Proteomes" id="UP001329915"/>
    </source>
</evidence>
<keyword evidence="9 11" id="KW-0066">ATP synthesis</keyword>
<evidence type="ECO:0000256" key="8">
    <source>
        <dbReference type="ARBA" id="ARBA00023196"/>
    </source>
</evidence>
<dbReference type="GO" id="GO:0045259">
    <property type="term" value="C:proton-transporting ATP synthase complex"/>
    <property type="evidence" value="ECO:0007669"/>
    <property type="project" value="UniProtKB-KW"/>
</dbReference>
<accession>A0AAU0UKK7</accession>
<reference evidence="12 13" key="1">
    <citation type="submission" date="2023-04" db="EMBL/GenBank/DDBJ databases">
        <authorList>
            <person name="Hsu D."/>
        </authorList>
    </citation>
    <scope>NUCLEOTIDE SEQUENCE [LARGE SCALE GENOMIC DNA]</scope>
    <source>
        <strain evidence="12 13">MK1</strain>
    </source>
</reference>
<dbReference type="EMBL" id="CP121694">
    <property type="protein sequence ID" value="WRO20835.1"/>
    <property type="molecule type" value="Genomic_DNA"/>
</dbReference>
<keyword evidence="13" id="KW-1185">Reference proteome</keyword>
<dbReference type="InterPro" id="IPR035968">
    <property type="entry name" value="ATP_synth_F1_ATPase_gsu"/>
</dbReference>
<dbReference type="NCBIfam" id="TIGR01146">
    <property type="entry name" value="ATPsyn_F1gamma"/>
    <property type="match status" value="1"/>
</dbReference>
<dbReference type="GO" id="GO:0005524">
    <property type="term" value="F:ATP binding"/>
    <property type="evidence" value="ECO:0007669"/>
    <property type="project" value="UniProtKB-UniRule"/>
</dbReference>
<protein>
    <recommendedName>
        <fullName evidence="11">ATP synthase gamma chain</fullName>
    </recommendedName>
    <alternativeName>
        <fullName evidence="11">ATP synthase F1 sector gamma subunit</fullName>
    </alternativeName>
    <alternativeName>
        <fullName evidence="11">F-ATPase gamma subunit</fullName>
    </alternativeName>
</protein>
<keyword evidence="7 11" id="KW-0472">Membrane</keyword>
<evidence type="ECO:0000256" key="11">
    <source>
        <dbReference type="HAMAP-Rule" id="MF_00815"/>
    </source>
</evidence>
<dbReference type="InterPro" id="IPR000131">
    <property type="entry name" value="ATP_synth_F1_gsu"/>
</dbReference>
<dbReference type="AlphaFoldDB" id="A0AAU0UKK7"/>
<proteinExistence type="inferred from homology"/>
<evidence type="ECO:0000256" key="1">
    <source>
        <dbReference type="ARBA" id="ARBA00003456"/>
    </source>
</evidence>
<dbReference type="GO" id="GO:0005886">
    <property type="term" value="C:plasma membrane"/>
    <property type="evidence" value="ECO:0007669"/>
    <property type="project" value="UniProtKB-SubCell"/>
</dbReference>
<sequence>MAGIRDIKRRIRSITNTQQITKAMKMVSAAKLRKAQEAVTAARPYSNKLEQVLARLAANAEELSLPLAETRPGKKAGYLVISGDRGLAGGYNANILKLALGRIHQHEEEASVICVGRKGRDFFRRRGIPIAKEYLDIGDNPNFIQAREIAKEVTDMFLDGTFDKIYLVYTEFMTAMSQNPTVSQLLPIESEVENQEEQGEEYIFEPNAMEVLEVLMPRFVDMAVYRVLLEAKASEHGARMTAMGAATDNADDIIDRLTLTFNRARQAAITREISEIVGGAEALN</sequence>
<keyword evidence="8 11" id="KW-0139">CF(1)</keyword>
<keyword evidence="5 11" id="KW-0375">Hydrogen ion transport</keyword>
<evidence type="ECO:0000256" key="6">
    <source>
        <dbReference type="ARBA" id="ARBA00023065"/>
    </source>
</evidence>
<evidence type="ECO:0000256" key="7">
    <source>
        <dbReference type="ARBA" id="ARBA00023136"/>
    </source>
</evidence>
<evidence type="ECO:0000256" key="2">
    <source>
        <dbReference type="ARBA" id="ARBA00004170"/>
    </source>
</evidence>
<comment type="similarity">
    <text evidence="3 11">Belongs to the ATPase gamma chain family.</text>
</comment>
<dbReference type="PANTHER" id="PTHR11693">
    <property type="entry name" value="ATP SYNTHASE GAMMA CHAIN"/>
    <property type="match status" value="1"/>
</dbReference>
<dbReference type="GO" id="GO:0042777">
    <property type="term" value="P:proton motive force-driven plasma membrane ATP synthesis"/>
    <property type="evidence" value="ECO:0007669"/>
    <property type="project" value="UniProtKB-UniRule"/>
</dbReference>
<gene>
    <name evidence="11" type="primary">atpG</name>
    <name evidence="12" type="ORF">MFMK1_000625</name>
</gene>
<dbReference type="RefSeq" id="WP_366923712.1">
    <property type="nucleotide sequence ID" value="NZ_CP121694.1"/>
</dbReference>
<evidence type="ECO:0000256" key="4">
    <source>
        <dbReference type="ARBA" id="ARBA00022448"/>
    </source>
</evidence>
<dbReference type="HAMAP" id="MF_00815">
    <property type="entry name" value="ATP_synth_gamma_bact"/>
    <property type="match status" value="1"/>
</dbReference>
<dbReference type="FunFam" id="1.10.287.80:FF:000003">
    <property type="entry name" value="ATP synthase gamma chain, chloroplastic"/>
    <property type="match status" value="1"/>
</dbReference>
<dbReference type="PROSITE" id="PS00153">
    <property type="entry name" value="ATPASE_GAMMA"/>
    <property type="match status" value="1"/>
</dbReference>
<evidence type="ECO:0000313" key="12">
    <source>
        <dbReference type="EMBL" id="WRO20835.1"/>
    </source>
</evidence>
<comment type="subunit">
    <text evidence="11">F-type ATPases have 2 components, CF(1) - the catalytic core - and CF(0) - the membrane proton channel. CF(1) has five subunits: alpha(3), beta(3), gamma(1), delta(1), epsilon(1). CF(0) has three main subunits: a, b and c.</text>
</comment>
<dbReference type="Gene3D" id="3.40.1380.10">
    <property type="match status" value="1"/>
</dbReference>
<comment type="subcellular location">
    <subcellularLocation>
        <location evidence="11">Cell membrane</location>
        <topology evidence="11">Peripheral membrane protein</topology>
    </subcellularLocation>
    <subcellularLocation>
        <location evidence="2">Membrane</location>
        <topology evidence="2">Peripheral membrane protein</topology>
    </subcellularLocation>
    <subcellularLocation>
        <location evidence="10">Thylakoid</location>
    </subcellularLocation>
</comment>